<dbReference type="Proteomes" id="UP000472580">
    <property type="component" value="Unassembled WGS sequence"/>
</dbReference>
<dbReference type="EMBL" id="WSRP01000024">
    <property type="protein sequence ID" value="MVX57201.1"/>
    <property type="molecule type" value="Genomic_DNA"/>
</dbReference>
<name>A0A6L6YP12_9BURK</name>
<dbReference type="OrthoDB" id="7845843at2"/>
<comment type="subcellular location">
    <subcellularLocation>
        <location evidence="11">Cytoplasm</location>
    </subcellularLocation>
</comment>
<keyword evidence="9 11" id="KW-0378">Hydrolase</keyword>
<evidence type="ECO:0000259" key="12">
    <source>
        <dbReference type="PROSITE" id="PS50879"/>
    </source>
</evidence>
<organism evidence="13 14">
    <name type="scientific">Parasutterella muris</name>
    <dbReference type="NCBI Taxonomy" id="2565572"/>
    <lineage>
        <taxon>Bacteria</taxon>
        <taxon>Pseudomonadati</taxon>
        <taxon>Pseudomonadota</taxon>
        <taxon>Betaproteobacteria</taxon>
        <taxon>Burkholderiales</taxon>
        <taxon>Sutterellaceae</taxon>
        <taxon>Parasutterella</taxon>
    </lineage>
</organism>
<dbReference type="RefSeq" id="WP_160335627.1">
    <property type="nucleotide sequence ID" value="NZ_CALPCR010000001.1"/>
</dbReference>
<evidence type="ECO:0000256" key="3">
    <source>
        <dbReference type="ARBA" id="ARBA00005300"/>
    </source>
</evidence>
<dbReference type="GO" id="GO:0004523">
    <property type="term" value="F:RNA-DNA hybrid ribonuclease activity"/>
    <property type="evidence" value="ECO:0007669"/>
    <property type="project" value="UniProtKB-UniRule"/>
</dbReference>
<evidence type="ECO:0000313" key="14">
    <source>
        <dbReference type="Proteomes" id="UP000472580"/>
    </source>
</evidence>
<feature type="binding site" evidence="11">
    <location>
        <position position="133"/>
    </location>
    <ligand>
        <name>Mg(2+)</name>
        <dbReference type="ChEBI" id="CHEBI:18420"/>
        <label>2</label>
    </ligand>
</feature>
<dbReference type="PANTHER" id="PTHR10642">
    <property type="entry name" value="RIBONUCLEASE H1"/>
    <property type="match status" value="1"/>
</dbReference>
<evidence type="ECO:0000256" key="1">
    <source>
        <dbReference type="ARBA" id="ARBA00000077"/>
    </source>
</evidence>
<evidence type="ECO:0000256" key="5">
    <source>
        <dbReference type="ARBA" id="ARBA00012180"/>
    </source>
</evidence>
<dbReference type="Gene3D" id="3.30.420.10">
    <property type="entry name" value="Ribonuclease H-like superfamily/Ribonuclease H"/>
    <property type="match status" value="1"/>
</dbReference>
<keyword evidence="8 11" id="KW-0255">Endonuclease</keyword>
<dbReference type="InterPro" id="IPR022892">
    <property type="entry name" value="RNaseHI"/>
</dbReference>
<dbReference type="SUPFAM" id="SSF53098">
    <property type="entry name" value="Ribonuclease H-like"/>
    <property type="match status" value="1"/>
</dbReference>
<evidence type="ECO:0000256" key="10">
    <source>
        <dbReference type="ARBA" id="ARBA00022842"/>
    </source>
</evidence>
<dbReference type="InterPro" id="IPR036397">
    <property type="entry name" value="RNaseH_sf"/>
</dbReference>
<comment type="catalytic activity">
    <reaction evidence="1 11">
        <text>Endonucleolytic cleavage to 5'-phosphomonoester.</text>
        <dbReference type="EC" id="3.1.26.4"/>
    </reaction>
</comment>
<dbReference type="Pfam" id="PF00075">
    <property type="entry name" value="RNase_H"/>
    <property type="match status" value="1"/>
</dbReference>
<dbReference type="EC" id="3.1.26.4" evidence="5 11"/>
<dbReference type="GO" id="GO:0005737">
    <property type="term" value="C:cytoplasm"/>
    <property type="evidence" value="ECO:0007669"/>
    <property type="project" value="UniProtKB-SubCell"/>
</dbReference>
<protein>
    <recommendedName>
        <fullName evidence="5 11">Ribonuclease H</fullName>
        <shortName evidence="11">RNase H</shortName>
        <ecNumber evidence="5 11">3.1.26.4</ecNumber>
    </recommendedName>
</protein>
<feature type="binding site" evidence="11">
    <location>
        <position position="9"/>
    </location>
    <ligand>
        <name>Mg(2+)</name>
        <dbReference type="ChEBI" id="CHEBI:18420"/>
        <label>2</label>
    </ligand>
</feature>
<dbReference type="InterPro" id="IPR012337">
    <property type="entry name" value="RNaseH-like_sf"/>
</dbReference>
<evidence type="ECO:0000256" key="2">
    <source>
        <dbReference type="ARBA" id="ARBA00004065"/>
    </source>
</evidence>
<keyword evidence="6 11" id="KW-0540">Nuclease</keyword>
<comment type="function">
    <text evidence="2 11">Endonuclease that specifically degrades the RNA of RNA-DNA hybrids.</text>
</comment>
<accession>A0A6L6YP12</accession>
<evidence type="ECO:0000256" key="4">
    <source>
        <dbReference type="ARBA" id="ARBA00011245"/>
    </source>
</evidence>
<dbReference type="InterPro" id="IPR002156">
    <property type="entry name" value="RNaseH_domain"/>
</dbReference>
<sequence length="148" mass="16658">MKQVEIWTDGASKGNPGPGGWGAWLKYGRHERKLCGGSLNTTNNQMELIAPINALNTLTEPCSVKLHTDSKYVKEGMTAWIYGWKKKNWKTQGGTPVKNADLWKKLDEAASRHKVEWIWVKGHDGIEGNEMADQLANQGVEEVLKRNR</sequence>
<dbReference type="FunFam" id="3.30.420.10:FF:000089">
    <property type="entry name" value="Ribonuclease H"/>
    <property type="match status" value="1"/>
</dbReference>
<dbReference type="NCBIfam" id="NF001236">
    <property type="entry name" value="PRK00203.1"/>
    <property type="match status" value="1"/>
</dbReference>
<evidence type="ECO:0000256" key="8">
    <source>
        <dbReference type="ARBA" id="ARBA00022759"/>
    </source>
</evidence>
<proteinExistence type="inferred from homology"/>
<evidence type="ECO:0000256" key="9">
    <source>
        <dbReference type="ARBA" id="ARBA00022801"/>
    </source>
</evidence>
<dbReference type="GO" id="GO:0003676">
    <property type="term" value="F:nucleic acid binding"/>
    <property type="evidence" value="ECO:0007669"/>
    <property type="project" value="InterPro"/>
</dbReference>
<dbReference type="AlphaFoldDB" id="A0A6L6YP12"/>
<dbReference type="InterPro" id="IPR050092">
    <property type="entry name" value="RNase_H"/>
</dbReference>
<dbReference type="PROSITE" id="PS50879">
    <property type="entry name" value="RNASE_H_1"/>
    <property type="match status" value="1"/>
</dbReference>
<evidence type="ECO:0000256" key="7">
    <source>
        <dbReference type="ARBA" id="ARBA00022723"/>
    </source>
</evidence>
<keyword evidence="11" id="KW-0963">Cytoplasm</keyword>
<reference evidence="13 14" key="1">
    <citation type="submission" date="2019-12" db="EMBL/GenBank/DDBJ databases">
        <title>Microbes associate with the intestines of laboratory mice.</title>
        <authorList>
            <person name="Navarre W."/>
            <person name="Wong E."/>
        </authorList>
    </citation>
    <scope>NUCLEOTIDE SEQUENCE [LARGE SCALE GENOMIC DNA]</scope>
    <source>
        <strain evidence="13 14">NM82_D38</strain>
    </source>
</reference>
<feature type="binding site" evidence="11">
    <location>
        <position position="69"/>
    </location>
    <ligand>
        <name>Mg(2+)</name>
        <dbReference type="ChEBI" id="CHEBI:18420"/>
        <label>1</label>
    </ligand>
</feature>
<dbReference type="CDD" id="cd09278">
    <property type="entry name" value="RNase_HI_prokaryote_like"/>
    <property type="match status" value="1"/>
</dbReference>
<comment type="similarity">
    <text evidence="3 11">Belongs to the RNase H family.</text>
</comment>
<feature type="domain" description="RNase H type-1" evidence="12">
    <location>
        <begin position="1"/>
        <end position="141"/>
    </location>
</feature>
<evidence type="ECO:0000256" key="6">
    <source>
        <dbReference type="ARBA" id="ARBA00022722"/>
    </source>
</evidence>
<comment type="cofactor">
    <cofactor evidence="11">
        <name>Mg(2+)</name>
        <dbReference type="ChEBI" id="CHEBI:18420"/>
    </cofactor>
    <text evidence="11">Binds 1 Mg(2+) ion per subunit. May bind a second metal ion at a regulatory site, or after substrate binding.</text>
</comment>
<dbReference type="GO" id="GO:0000287">
    <property type="term" value="F:magnesium ion binding"/>
    <property type="evidence" value="ECO:0007669"/>
    <property type="project" value="UniProtKB-UniRule"/>
</dbReference>
<keyword evidence="14" id="KW-1185">Reference proteome</keyword>
<dbReference type="HAMAP" id="MF_00042">
    <property type="entry name" value="RNase_H"/>
    <property type="match status" value="1"/>
</dbReference>
<evidence type="ECO:0000313" key="13">
    <source>
        <dbReference type="EMBL" id="MVX57201.1"/>
    </source>
</evidence>
<comment type="caution">
    <text evidence="13">The sequence shown here is derived from an EMBL/GenBank/DDBJ whole genome shotgun (WGS) entry which is preliminary data.</text>
</comment>
<dbReference type="GO" id="GO:0043137">
    <property type="term" value="P:DNA replication, removal of RNA primer"/>
    <property type="evidence" value="ECO:0007669"/>
    <property type="project" value="TreeGrafter"/>
</dbReference>
<evidence type="ECO:0000256" key="11">
    <source>
        <dbReference type="HAMAP-Rule" id="MF_00042"/>
    </source>
</evidence>
<feature type="binding site" evidence="11">
    <location>
        <position position="47"/>
    </location>
    <ligand>
        <name>Mg(2+)</name>
        <dbReference type="ChEBI" id="CHEBI:18420"/>
        <label>1</label>
    </ligand>
</feature>
<keyword evidence="10 11" id="KW-0460">Magnesium</keyword>
<comment type="subunit">
    <text evidence="4 11">Monomer.</text>
</comment>
<dbReference type="PANTHER" id="PTHR10642:SF26">
    <property type="entry name" value="RIBONUCLEASE H1"/>
    <property type="match status" value="1"/>
</dbReference>
<feature type="binding site" evidence="11">
    <location>
        <position position="9"/>
    </location>
    <ligand>
        <name>Mg(2+)</name>
        <dbReference type="ChEBI" id="CHEBI:18420"/>
        <label>1</label>
    </ligand>
</feature>
<keyword evidence="7 11" id="KW-0479">Metal-binding</keyword>
<gene>
    <name evidence="11 13" type="primary">rnhA</name>
    <name evidence="13" type="ORF">E5987_08265</name>
</gene>